<evidence type="ECO:0000313" key="9">
    <source>
        <dbReference type="Proteomes" id="UP000366872"/>
    </source>
</evidence>
<dbReference type="Pfam" id="PF06968">
    <property type="entry name" value="BATS"/>
    <property type="match status" value="1"/>
</dbReference>
<dbReference type="InterPro" id="IPR010722">
    <property type="entry name" value="BATS_dom"/>
</dbReference>
<reference evidence="8 9" key="1">
    <citation type="submission" date="2019-04" db="EMBL/GenBank/DDBJ databases">
        <authorList>
            <person name="Van Vliet M D."/>
        </authorList>
    </citation>
    <scope>NUCLEOTIDE SEQUENCE [LARGE SCALE GENOMIC DNA]</scope>
    <source>
        <strain evidence="8 9">F1</strain>
    </source>
</reference>
<dbReference type="GO" id="GO:0005506">
    <property type="term" value="F:iron ion binding"/>
    <property type="evidence" value="ECO:0007669"/>
    <property type="project" value="InterPro"/>
</dbReference>
<dbReference type="GO" id="GO:0051539">
    <property type="term" value="F:4 iron, 4 sulfur cluster binding"/>
    <property type="evidence" value="ECO:0007669"/>
    <property type="project" value="UniProtKB-KW"/>
</dbReference>
<dbReference type="SFLD" id="SFLDS00029">
    <property type="entry name" value="Radical_SAM"/>
    <property type="match status" value="1"/>
</dbReference>
<dbReference type="SFLD" id="SFLDG01081">
    <property type="entry name" value="cleavage_of_the_Ca-Cb_bond_in"/>
    <property type="match status" value="1"/>
</dbReference>
<dbReference type="InterPro" id="IPR034428">
    <property type="entry name" value="ThiH/NoCL/HydG-like"/>
</dbReference>
<accession>A0A6C2U6U6</accession>
<evidence type="ECO:0000256" key="6">
    <source>
        <dbReference type="ARBA" id="ARBA00023014"/>
    </source>
</evidence>
<gene>
    <name evidence="8" type="primary">thiH_2</name>
    <name evidence="8" type="ORF">PDESU_04383</name>
</gene>
<dbReference type="PANTHER" id="PTHR43583">
    <property type="entry name" value="2-IMINOACETATE SYNTHASE"/>
    <property type="match status" value="1"/>
</dbReference>
<keyword evidence="2" id="KW-0004">4Fe-4S</keyword>
<keyword evidence="3" id="KW-0949">S-adenosyl-L-methionine</keyword>
<dbReference type="InterPro" id="IPR013785">
    <property type="entry name" value="Aldolase_TIM"/>
</dbReference>
<evidence type="ECO:0000313" key="8">
    <source>
        <dbReference type="EMBL" id="VGO15798.1"/>
    </source>
</evidence>
<evidence type="ECO:0000259" key="7">
    <source>
        <dbReference type="PROSITE" id="PS51918"/>
    </source>
</evidence>
<keyword evidence="6" id="KW-0411">Iron-sulfur</keyword>
<organism evidence="8 9">
    <name type="scientific">Pontiella desulfatans</name>
    <dbReference type="NCBI Taxonomy" id="2750659"/>
    <lineage>
        <taxon>Bacteria</taxon>
        <taxon>Pseudomonadati</taxon>
        <taxon>Kiritimatiellota</taxon>
        <taxon>Kiritimatiellia</taxon>
        <taxon>Kiritimatiellales</taxon>
        <taxon>Pontiellaceae</taxon>
        <taxon>Pontiella</taxon>
    </lineage>
</organism>
<dbReference type="SFLD" id="SFLDF00301">
    <property type="entry name" value="2-iminoacetate_synthase_(ThiH)"/>
    <property type="match status" value="1"/>
</dbReference>
<dbReference type="SUPFAM" id="SSF102114">
    <property type="entry name" value="Radical SAM enzymes"/>
    <property type="match status" value="1"/>
</dbReference>
<dbReference type="Gene3D" id="3.20.20.70">
    <property type="entry name" value="Aldolase class I"/>
    <property type="match status" value="1"/>
</dbReference>
<dbReference type="CDD" id="cd01335">
    <property type="entry name" value="Radical_SAM"/>
    <property type="match status" value="1"/>
</dbReference>
<keyword evidence="9" id="KW-1185">Reference proteome</keyword>
<dbReference type="InterPro" id="IPR012726">
    <property type="entry name" value="ThiH"/>
</dbReference>
<dbReference type="GO" id="GO:0009228">
    <property type="term" value="P:thiamine biosynthetic process"/>
    <property type="evidence" value="ECO:0007669"/>
    <property type="project" value="InterPro"/>
</dbReference>
<feature type="domain" description="Radical SAM core" evidence="7">
    <location>
        <begin position="69"/>
        <end position="310"/>
    </location>
</feature>
<evidence type="ECO:0000256" key="5">
    <source>
        <dbReference type="ARBA" id="ARBA00023004"/>
    </source>
</evidence>
<keyword evidence="5" id="KW-0408">Iron</keyword>
<evidence type="ECO:0000256" key="4">
    <source>
        <dbReference type="ARBA" id="ARBA00022723"/>
    </source>
</evidence>
<dbReference type="SMART" id="SM00876">
    <property type="entry name" value="BATS"/>
    <property type="match status" value="1"/>
</dbReference>
<sequence length="377" mass="42670">MKTKLPEWLDPARWLPLAASDNKATIRSAILSGNPTERELALMLSPAASEFLELMAQRAQAITKRHFGRTIKLYTPLYLSNFCNGGCLYCGIAADRRAKRAVLDEAQLRHEMEAIKAMHLEELVLLTGERMPEADVPYLKECVSVAAEYIHNVNIEVFPMAETEYRELATAGCSGVTLYQETYDQEVYEKMHRWGDKRDFFARIDAPDRALRGGMRTIGIGALLGLADPRHDMLCVYRHAKYLLKNYWQSGVSISFPRIQPQLGGFKPQYPVDERMLAQYIFALRICLPEIPLVLSTREPRHVRDGMAGLGISKMSVASKTTVGGYSNDSEESTEQFEISDERDIPEFCTMLRAQGLEPVFKNWDATYREPAAYAKV</sequence>
<evidence type="ECO:0000256" key="3">
    <source>
        <dbReference type="ARBA" id="ARBA00022691"/>
    </source>
</evidence>
<name>A0A6C2U6U6_PONDE</name>
<dbReference type="InterPro" id="IPR007197">
    <property type="entry name" value="rSAM"/>
</dbReference>
<dbReference type="Proteomes" id="UP000366872">
    <property type="component" value="Unassembled WGS sequence"/>
</dbReference>
<dbReference type="NCBIfam" id="TIGR02351">
    <property type="entry name" value="thiH"/>
    <property type="match status" value="1"/>
</dbReference>
<keyword evidence="4" id="KW-0479">Metal-binding</keyword>
<proteinExistence type="predicted"/>
<dbReference type="RefSeq" id="WP_136081372.1">
    <property type="nucleotide sequence ID" value="NZ_CAAHFG010000003.1"/>
</dbReference>
<dbReference type="PANTHER" id="PTHR43583:SF1">
    <property type="entry name" value="2-IMINOACETATE SYNTHASE"/>
    <property type="match status" value="1"/>
</dbReference>
<dbReference type="PROSITE" id="PS51918">
    <property type="entry name" value="RADICAL_SAM"/>
    <property type="match status" value="1"/>
</dbReference>
<evidence type="ECO:0000256" key="2">
    <source>
        <dbReference type="ARBA" id="ARBA00022485"/>
    </source>
</evidence>
<comment type="cofactor">
    <cofactor evidence="1">
        <name>[4Fe-4S] cluster</name>
        <dbReference type="ChEBI" id="CHEBI:49883"/>
    </cofactor>
</comment>
<dbReference type="AlphaFoldDB" id="A0A6C2U6U6"/>
<evidence type="ECO:0000256" key="1">
    <source>
        <dbReference type="ARBA" id="ARBA00001966"/>
    </source>
</evidence>
<dbReference type="SFLD" id="SFLDG01060">
    <property type="entry name" value="BATS_domain_containing"/>
    <property type="match status" value="1"/>
</dbReference>
<dbReference type="Pfam" id="PF04055">
    <property type="entry name" value="Radical_SAM"/>
    <property type="match status" value="1"/>
</dbReference>
<dbReference type="InterPro" id="IPR058240">
    <property type="entry name" value="rSAM_sf"/>
</dbReference>
<protein>
    <submittedName>
        <fullName evidence="8">2-iminoacetate synthase</fullName>
    </submittedName>
</protein>
<dbReference type="GO" id="GO:0003824">
    <property type="term" value="F:catalytic activity"/>
    <property type="evidence" value="ECO:0007669"/>
    <property type="project" value="InterPro"/>
</dbReference>
<dbReference type="EMBL" id="CAAHFG010000003">
    <property type="protein sequence ID" value="VGO15798.1"/>
    <property type="molecule type" value="Genomic_DNA"/>
</dbReference>